<reference evidence="1" key="1">
    <citation type="submission" date="2021-01" db="EMBL/GenBank/DDBJ databases">
        <title>Phytophthora aleatoria, a newly-described species from Pinus radiata is distinct from Phytophthora cactorum isolates based on comparative genomics.</title>
        <authorList>
            <person name="Mcdougal R."/>
            <person name="Panda P."/>
            <person name="Williams N."/>
            <person name="Studholme D.J."/>
        </authorList>
    </citation>
    <scope>NUCLEOTIDE SEQUENCE</scope>
    <source>
        <strain evidence="1">NZFS 4037</strain>
    </source>
</reference>
<proteinExistence type="predicted"/>
<accession>A0A8J5ILF1</accession>
<evidence type="ECO:0000313" key="2">
    <source>
        <dbReference type="Proteomes" id="UP000709295"/>
    </source>
</evidence>
<dbReference type="Proteomes" id="UP000709295">
    <property type="component" value="Unassembled WGS sequence"/>
</dbReference>
<dbReference type="EMBL" id="JAENGY010000859">
    <property type="protein sequence ID" value="KAG6955596.1"/>
    <property type="molecule type" value="Genomic_DNA"/>
</dbReference>
<dbReference type="AlphaFoldDB" id="A0A8J5ILF1"/>
<comment type="caution">
    <text evidence="1">The sequence shown here is derived from an EMBL/GenBank/DDBJ whole genome shotgun (WGS) entry which is preliminary data.</text>
</comment>
<name>A0A8J5ILF1_9STRA</name>
<evidence type="ECO:0000313" key="1">
    <source>
        <dbReference type="EMBL" id="KAG6955596.1"/>
    </source>
</evidence>
<sequence>MLPPRRSRDFSRVSSRGMTAKRGLEPNWFFIDAPLAKLAINEAVALKNLNRFDNDLMRENPSWGRKIQSWKVEGLDLGISIEGAPFTREEVSLSL</sequence>
<gene>
    <name evidence="1" type="ORF">JG688_00011808</name>
</gene>
<organism evidence="1 2">
    <name type="scientific">Phytophthora aleatoria</name>
    <dbReference type="NCBI Taxonomy" id="2496075"/>
    <lineage>
        <taxon>Eukaryota</taxon>
        <taxon>Sar</taxon>
        <taxon>Stramenopiles</taxon>
        <taxon>Oomycota</taxon>
        <taxon>Peronosporomycetes</taxon>
        <taxon>Peronosporales</taxon>
        <taxon>Peronosporaceae</taxon>
        <taxon>Phytophthora</taxon>
    </lineage>
</organism>
<protein>
    <submittedName>
        <fullName evidence="1">Uncharacterized protein</fullName>
    </submittedName>
</protein>
<keyword evidence="2" id="KW-1185">Reference proteome</keyword>